<dbReference type="GO" id="GO:0016020">
    <property type="term" value="C:membrane"/>
    <property type="evidence" value="ECO:0007669"/>
    <property type="project" value="TreeGrafter"/>
</dbReference>
<dbReference type="Proteomes" id="UP001152646">
    <property type="component" value="Unassembled WGS sequence"/>
</dbReference>
<feature type="transmembrane region" description="Helical" evidence="7">
    <location>
        <begin position="365"/>
        <end position="387"/>
    </location>
</feature>
<dbReference type="Pfam" id="PF07690">
    <property type="entry name" value="MFS_1"/>
    <property type="match status" value="1"/>
</dbReference>
<evidence type="ECO:0000256" key="6">
    <source>
        <dbReference type="ARBA" id="ARBA00023136"/>
    </source>
</evidence>
<evidence type="ECO:0000313" key="10">
    <source>
        <dbReference type="Proteomes" id="UP001152646"/>
    </source>
</evidence>
<dbReference type="EMBL" id="CAJVPA010000111">
    <property type="protein sequence ID" value="CAG8341718.1"/>
    <property type="molecule type" value="Genomic_DNA"/>
</dbReference>
<organism evidence="9 10">
    <name type="scientific">Penicillium salamii</name>
    <dbReference type="NCBI Taxonomy" id="1612424"/>
    <lineage>
        <taxon>Eukaryota</taxon>
        <taxon>Fungi</taxon>
        <taxon>Dikarya</taxon>
        <taxon>Ascomycota</taxon>
        <taxon>Pezizomycotina</taxon>
        <taxon>Eurotiomycetes</taxon>
        <taxon>Eurotiomycetidae</taxon>
        <taxon>Eurotiales</taxon>
        <taxon>Aspergillaceae</taxon>
        <taxon>Penicillium</taxon>
    </lineage>
</organism>
<feature type="transmembrane region" description="Helical" evidence="7">
    <location>
        <begin position="306"/>
        <end position="325"/>
    </location>
</feature>
<dbReference type="InterPro" id="IPR051788">
    <property type="entry name" value="MFS_Transporter"/>
</dbReference>
<evidence type="ECO:0000259" key="8">
    <source>
        <dbReference type="PROSITE" id="PS50850"/>
    </source>
</evidence>
<dbReference type="Gene3D" id="1.20.1250.20">
    <property type="entry name" value="MFS general substrate transporter like domains"/>
    <property type="match status" value="2"/>
</dbReference>
<comment type="subcellular location">
    <subcellularLocation>
        <location evidence="1">Endomembrane system</location>
        <topology evidence="1">Multi-pass membrane protein</topology>
    </subcellularLocation>
</comment>
<feature type="domain" description="Major facilitator superfamily (MFS) profile" evidence="8">
    <location>
        <begin position="30"/>
        <end position="418"/>
    </location>
</feature>
<evidence type="ECO:0000256" key="4">
    <source>
        <dbReference type="ARBA" id="ARBA00022692"/>
    </source>
</evidence>
<dbReference type="PANTHER" id="PTHR23514:SF3">
    <property type="entry name" value="BYPASS OF STOP CODON PROTEIN 6"/>
    <property type="match status" value="1"/>
</dbReference>
<feature type="transmembrane region" description="Helical" evidence="7">
    <location>
        <begin position="181"/>
        <end position="204"/>
    </location>
</feature>
<evidence type="ECO:0000256" key="3">
    <source>
        <dbReference type="ARBA" id="ARBA00022448"/>
    </source>
</evidence>
<dbReference type="SUPFAM" id="SSF103473">
    <property type="entry name" value="MFS general substrate transporter"/>
    <property type="match status" value="1"/>
</dbReference>
<protein>
    <recommendedName>
        <fullName evidence="8">Major facilitator superfamily (MFS) profile domain-containing protein</fullName>
    </recommendedName>
</protein>
<dbReference type="AlphaFoldDB" id="A0A9W4ING7"/>
<feature type="transmembrane region" description="Helical" evidence="7">
    <location>
        <begin position="393"/>
        <end position="414"/>
    </location>
</feature>
<feature type="transmembrane region" description="Helical" evidence="7">
    <location>
        <begin position="61"/>
        <end position="83"/>
    </location>
</feature>
<dbReference type="PANTHER" id="PTHR23514">
    <property type="entry name" value="BYPASS OF STOP CODON PROTEIN 6"/>
    <property type="match status" value="1"/>
</dbReference>
<feature type="transmembrane region" description="Helical" evidence="7">
    <location>
        <begin position="282"/>
        <end position="299"/>
    </location>
</feature>
<dbReference type="GO" id="GO:0022857">
    <property type="term" value="F:transmembrane transporter activity"/>
    <property type="evidence" value="ECO:0007669"/>
    <property type="project" value="InterPro"/>
</dbReference>
<name>A0A9W4ING7_9EURO</name>
<feature type="transmembrane region" description="Helical" evidence="7">
    <location>
        <begin position="331"/>
        <end position="353"/>
    </location>
</feature>
<accession>A0A9W4ING7</accession>
<feature type="transmembrane region" description="Helical" evidence="7">
    <location>
        <begin position="240"/>
        <end position="262"/>
    </location>
</feature>
<keyword evidence="4 7" id="KW-0812">Transmembrane</keyword>
<dbReference type="InterPro" id="IPR020846">
    <property type="entry name" value="MFS_dom"/>
</dbReference>
<feature type="transmembrane region" description="Helical" evidence="7">
    <location>
        <begin position="154"/>
        <end position="175"/>
    </location>
</feature>
<feature type="transmembrane region" description="Helical" evidence="7">
    <location>
        <begin position="117"/>
        <end position="142"/>
    </location>
</feature>
<keyword evidence="3" id="KW-0813">Transport</keyword>
<comment type="caution">
    <text evidence="9">The sequence shown here is derived from an EMBL/GenBank/DDBJ whole genome shotgun (WGS) entry which is preliminary data.</text>
</comment>
<evidence type="ECO:0000256" key="2">
    <source>
        <dbReference type="ARBA" id="ARBA00008335"/>
    </source>
</evidence>
<dbReference type="FunFam" id="1.20.1250.20:FF:000286">
    <property type="entry name" value="MFS efflux transporter"/>
    <property type="match status" value="1"/>
</dbReference>
<dbReference type="PROSITE" id="PS50850">
    <property type="entry name" value="MFS"/>
    <property type="match status" value="1"/>
</dbReference>
<keyword evidence="6 7" id="KW-0472">Membrane</keyword>
<dbReference type="InterPro" id="IPR011701">
    <property type="entry name" value="MFS"/>
</dbReference>
<evidence type="ECO:0000256" key="7">
    <source>
        <dbReference type="SAM" id="Phobius"/>
    </source>
</evidence>
<sequence>MSNEVQHGSEASYSKATEEQWNHPRSNILKTLATFWSFLVMGANDSAYGPLLPYLETYYGISYTVVSLVFLSPAVGYIAAAIINDRVHCAIGRRGVAFVSSACHVIAYILNCVHPPFPVLVVAFIFAGLGNGLADSAWNAWIGNLDNANQLLGLLHGVYGIGAVISPVIASFLIADAGHPWYYFYYIMIGGAVIELVFTVACFWDSDGASFKESRAQEPGGDADTGGLRKILFTMPSARVTWICAVFLLGYVGIEVAVGGWIVTFMKEVRHASPFDSSMTSTGFWLGIAVGRIVLGFVTPMIGEKVAISAYIALEIGFCIILYLVPNFYAAAIAVSLQGFFLGPLFPGVVVVTTKLLPKHLHVSAIGFAAAFGGAGAAVLPFIVGVLAEARGVQVLMPFIIALSGAILILWNLLPKMPRRVRLPVNNSAVVNGYGTC</sequence>
<evidence type="ECO:0000313" key="9">
    <source>
        <dbReference type="EMBL" id="CAG8341718.1"/>
    </source>
</evidence>
<feature type="transmembrane region" description="Helical" evidence="7">
    <location>
        <begin position="95"/>
        <end position="111"/>
    </location>
</feature>
<dbReference type="OrthoDB" id="413079at2759"/>
<keyword evidence="5 7" id="KW-1133">Transmembrane helix</keyword>
<comment type="similarity">
    <text evidence="2">Belongs to the major facilitator superfamily.</text>
</comment>
<dbReference type="FunFam" id="1.20.1250.20:FF:000308">
    <property type="entry name" value="MFS efflux transporter"/>
    <property type="match status" value="1"/>
</dbReference>
<evidence type="ECO:0000256" key="5">
    <source>
        <dbReference type="ARBA" id="ARBA00022989"/>
    </source>
</evidence>
<proteinExistence type="inferred from homology"/>
<dbReference type="GO" id="GO:0012505">
    <property type="term" value="C:endomembrane system"/>
    <property type="evidence" value="ECO:0007669"/>
    <property type="project" value="UniProtKB-SubCell"/>
</dbReference>
<dbReference type="InterPro" id="IPR036259">
    <property type="entry name" value="MFS_trans_sf"/>
</dbReference>
<reference evidence="9" key="1">
    <citation type="submission" date="2021-07" db="EMBL/GenBank/DDBJ databases">
        <authorList>
            <person name="Branca A.L. A."/>
        </authorList>
    </citation>
    <scope>NUCLEOTIDE SEQUENCE</scope>
</reference>
<gene>
    <name evidence="9" type="ORF">PSALAMII_LOCUS2930</name>
</gene>
<evidence type="ECO:0000256" key="1">
    <source>
        <dbReference type="ARBA" id="ARBA00004127"/>
    </source>
</evidence>